<reference evidence="2" key="1">
    <citation type="journal article" date="2019" name="Int. J. Syst. Evol. Microbiol.">
        <title>The Global Catalogue of Microorganisms (GCM) 10K type strain sequencing project: providing services to taxonomists for standard genome sequencing and annotation.</title>
        <authorList>
            <consortium name="The Broad Institute Genomics Platform"/>
            <consortium name="The Broad Institute Genome Sequencing Center for Infectious Disease"/>
            <person name="Wu L."/>
            <person name="Ma J."/>
        </authorList>
    </citation>
    <scope>NUCLEOTIDE SEQUENCE [LARGE SCALE GENOMIC DNA]</scope>
    <source>
        <strain evidence="2">CCUG 51943</strain>
    </source>
</reference>
<accession>A0ABW1QFR8</accession>
<dbReference type="EMBL" id="JBHSQE010000009">
    <property type="protein sequence ID" value="MFC6147629.1"/>
    <property type="molecule type" value="Genomic_DNA"/>
</dbReference>
<dbReference type="RefSeq" id="WP_377002236.1">
    <property type="nucleotide sequence ID" value="NZ_JBHSQE010000009.1"/>
</dbReference>
<keyword evidence="2" id="KW-1185">Reference proteome</keyword>
<name>A0ABW1QFR8_9CORY</name>
<evidence type="ECO:0000313" key="2">
    <source>
        <dbReference type="Proteomes" id="UP001596244"/>
    </source>
</evidence>
<sequence>MFTFNDFANDLRAALTHLPSPFTLADAQRTLRTIDPCGWYVPAHTHNLRLGLSALIDRGDLLLDGRLYTLRNPNSETSDDLPAFITPALEDFYGHSLEEGLARTTAALLLIAHRARRAQLQATDTGHYGLDRLTYFLHDRTTFIDRILALPEPLDPYRVLAVTATEIAQALEEDEDVQQYVGVPFACLGPQDTWDPIIVDLLTPGLATPQLAKNIFSALGDEGTDSREEIWYYVEDNFLHGAEVTYWPDFSISRPEDAHIGEPYNGRDEIIDLRATLEEWADESSADALARGVYHGWPIIVDYWTPHSSEHTSHMASPTLVGNTYVRGFLLSGHEKLVHKDHINSVILADCPYIY</sequence>
<evidence type="ECO:0000313" key="1">
    <source>
        <dbReference type="EMBL" id="MFC6147629.1"/>
    </source>
</evidence>
<dbReference type="Proteomes" id="UP001596244">
    <property type="component" value="Unassembled WGS sequence"/>
</dbReference>
<proteinExistence type="predicted"/>
<organism evidence="1 2">
    <name type="scientific">Corynebacterium nasicanis</name>
    <dbReference type="NCBI Taxonomy" id="1448267"/>
    <lineage>
        <taxon>Bacteria</taxon>
        <taxon>Bacillati</taxon>
        <taxon>Actinomycetota</taxon>
        <taxon>Actinomycetes</taxon>
        <taxon>Mycobacteriales</taxon>
        <taxon>Corynebacteriaceae</taxon>
        <taxon>Corynebacterium</taxon>
    </lineage>
</organism>
<comment type="caution">
    <text evidence="1">The sequence shown here is derived from an EMBL/GenBank/DDBJ whole genome shotgun (WGS) entry which is preliminary data.</text>
</comment>
<gene>
    <name evidence="1" type="ORF">ACFPUZ_12540</name>
</gene>
<protein>
    <submittedName>
        <fullName evidence="1">Uncharacterized protein</fullName>
    </submittedName>
</protein>